<comment type="caution">
    <text evidence="10">The sequence shown here is derived from an EMBL/GenBank/DDBJ whole genome shotgun (WGS) entry which is preliminary data.</text>
</comment>
<dbReference type="FunFam" id="1.10.340.30:FF:000009">
    <property type="entry name" value="DNA-3-methyladenine glycosylase I"/>
    <property type="match status" value="1"/>
</dbReference>
<evidence type="ECO:0000313" key="11">
    <source>
        <dbReference type="Proteomes" id="UP000588017"/>
    </source>
</evidence>
<evidence type="ECO:0000313" key="10">
    <source>
        <dbReference type="EMBL" id="MBB6168458.1"/>
    </source>
</evidence>
<dbReference type="InterPro" id="IPR005019">
    <property type="entry name" value="Adenine_glyco"/>
</dbReference>
<reference evidence="10 11" key="1">
    <citation type="submission" date="2020-08" db="EMBL/GenBank/DDBJ databases">
        <title>Genomic Encyclopedia of Type Strains, Phase IV (KMG-IV): sequencing the most valuable type-strain genomes for metagenomic binning, comparative biology and taxonomic classification.</title>
        <authorList>
            <person name="Goeker M."/>
        </authorList>
    </citation>
    <scope>NUCLEOTIDE SEQUENCE [LARGE SCALE GENOMIC DNA]</scope>
    <source>
        <strain evidence="10 11">DSM 101465</strain>
    </source>
</reference>
<evidence type="ECO:0000256" key="2">
    <source>
        <dbReference type="ARBA" id="ARBA00022763"/>
    </source>
</evidence>
<dbReference type="Gene3D" id="1.10.340.30">
    <property type="entry name" value="Hypothetical protein, domain 2"/>
    <property type="match status" value="1"/>
</dbReference>
<sequence length="207" mass="23397">MVEAAEADLILHEDGRWRCRWPGVDPLYVAYHDTEWGVPEYDNRALFEKLILDGFQAGLSWIAILRKRDNFRRAFDGFDPEVIARYDEAKLAALMQDPGIVRNRAKILGTVQGARAWLAIMERGGFSNFLWGFVDGRTRQNSFSRMAEVPAETAESRAMSKALKQAGFNFCGPTIVYAFMQAVGMVNDHLVGCYRHAECAALARDTR</sequence>
<keyword evidence="3 10" id="KW-0378">Hydrolase</keyword>
<feature type="binding site" evidence="9">
    <location>
        <position position="189"/>
    </location>
    <ligand>
        <name>Zn(2+)</name>
        <dbReference type="ChEBI" id="CHEBI:29105"/>
    </ligand>
</feature>
<keyword evidence="10" id="KW-0326">Glycosidase</keyword>
<evidence type="ECO:0000256" key="7">
    <source>
        <dbReference type="ARBA" id="ARBA00057608"/>
    </source>
</evidence>
<dbReference type="EMBL" id="JACHEH010000004">
    <property type="protein sequence ID" value="MBB6168458.1"/>
    <property type="molecule type" value="Genomic_DNA"/>
</dbReference>
<dbReference type="RefSeq" id="WP_183334764.1">
    <property type="nucleotide sequence ID" value="NZ_BMHX01000004.1"/>
</dbReference>
<feature type="binding site" evidence="9">
    <location>
        <position position="193"/>
    </location>
    <ligand>
        <name>Zn(2+)</name>
        <dbReference type="ChEBI" id="CHEBI:29105"/>
    </ligand>
</feature>
<organism evidence="10 11">
    <name type="scientific">Chelatococcus composti</name>
    <dbReference type="NCBI Taxonomy" id="1743235"/>
    <lineage>
        <taxon>Bacteria</taxon>
        <taxon>Pseudomonadati</taxon>
        <taxon>Pseudomonadota</taxon>
        <taxon>Alphaproteobacteria</taxon>
        <taxon>Hyphomicrobiales</taxon>
        <taxon>Chelatococcaceae</taxon>
        <taxon>Chelatococcus</taxon>
    </lineage>
</organism>
<evidence type="ECO:0000256" key="5">
    <source>
        <dbReference type="ARBA" id="ARBA00023204"/>
    </source>
</evidence>
<evidence type="ECO:0000256" key="8">
    <source>
        <dbReference type="ARBA" id="ARBA00066766"/>
    </source>
</evidence>
<keyword evidence="4 9" id="KW-0862">Zinc</keyword>
<dbReference type="AlphaFoldDB" id="A0A841K6L8"/>
<keyword evidence="11" id="KW-1185">Reference proteome</keyword>
<evidence type="ECO:0000256" key="1">
    <source>
        <dbReference type="ARBA" id="ARBA00022723"/>
    </source>
</evidence>
<evidence type="ECO:0000256" key="9">
    <source>
        <dbReference type="PIRSR" id="PIRSR604597-1"/>
    </source>
</evidence>
<dbReference type="GO" id="GO:0006284">
    <property type="term" value="P:base-excision repair"/>
    <property type="evidence" value="ECO:0007669"/>
    <property type="project" value="InterPro"/>
</dbReference>
<dbReference type="Proteomes" id="UP000588017">
    <property type="component" value="Unassembled WGS sequence"/>
</dbReference>
<keyword evidence="5" id="KW-0234">DNA repair</keyword>
<dbReference type="GO" id="GO:0046872">
    <property type="term" value="F:metal ion binding"/>
    <property type="evidence" value="ECO:0007669"/>
    <property type="project" value="UniProtKB-KW"/>
</dbReference>
<dbReference type="NCBIfam" id="TIGR00624">
    <property type="entry name" value="tag"/>
    <property type="match status" value="1"/>
</dbReference>
<keyword evidence="2" id="KW-0227">DNA damage</keyword>
<dbReference type="InterPro" id="IPR004597">
    <property type="entry name" value="Tag"/>
</dbReference>
<dbReference type="InterPro" id="IPR011257">
    <property type="entry name" value="DNA_glycosylase"/>
</dbReference>
<gene>
    <name evidence="10" type="ORF">HNQ73_002088</name>
</gene>
<dbReference type="SUPFAM" id="SSF48150">
    <property type="entry name" value="DNA-glycosylase"/>
    <property type="match status" value="1"/>
</dbReference>
<keyword evidence="1 9" id="KW-0479">Metal-binding</keyword>
<dbReference type="PANTHER" id="PTHR30037:SF4">
    <property type="entry name" value="DNA-3-METHYLADENINE GLYCOSYLASE I"/>
    <property type="match status" value="1"/>
</dbReference>
<dbReference type="EC" id="3.2.2.20" evidence="8"/>
<comment type="catalytic activity">
    <reaction evidence="6">
        <text>Hydrolysis of alkylated DNA, releasing 3-methyladenine.</text>
        <dbReference type="EC" id="3.2.2.20"/>
    </reaction>
</comment>
<dbReference type="InterPro" id="IPR052891">
    <property type="entry name" value="DNA-3mA_glycosylase"/>
</dbReference>
<dbReference type="GO" id="GO:0008725">
    <property type="term" value="F:DNA-3-methyladenine glycosylase activity"/>
    <property type="evidence" value="ECO:0007669"/>
    <property type="project" value="UniProtKB-EC"/>
</dbReference>
<accession>A0A841K6L8</accession>
<protein>
    <recommendedName>
        <fullName evidence="8">DNA-3-methyladenine glycosylase I</fullName>
        <ecNumber evidence="8">3.2.2.20</ecNumber>
    </recommendedName>
</protein>
<name>A0A841K6L8_9HYPH</name>
<evidence type="ECO:0000256" key="4">
    <source>
        <dbReference type="ARBA" id="ARBA00022833"/>
    </source>
</evidence>
<dbReference type="Pfam" id="PF03352">
    <property type="entry name" value="Adenine_glyco"/>
    <property type="match status" value="1"/>
</dbReference>
<dbReference type="PANTHER" id="PTHR30037">
    <property type="entry name" value="DNA-3-METHYLADENINE GLYCOSYLASE 1"/>
    <property type="match status" value="1"/>
</dbReference>
<feature type="binding site" evidence="9">
    <location>
        <position position="32"/>
    </location>
    <ligand>
        <name>Zn(2+)</name>
        <dbReference type="ChEBI" id="CHEBI:29105"/>
    </ligand>
</feature>
<evidence type="ECO:0000256" key="6">
    <source>
        <dbReference type="ARBA" id="ARBA00052558"/>
    </source>
</evidence>
<comment type="function">
    <text evidence="7">Hydrolysis of the deoxyribose N-glycosidic bond to excise 3-methyladenine from the damaged DNA polymer formed by alkylation lesions.</text>
</comment>
<evidence type="ECO:0000256" key="3">
    <source>
        <dbReference type="ARBA" id="ARBA00022801"/>
    </source>
</evidence>
<proteinExistence type="predicted"/>
<feature type="binding site" evidence="9">
    <location>
        <position position="19"/>
    </location>
    <ligand>
        <name>Zn(2+)</name>
        <dbReference type="ChEBI" id="CHEBI:29105"/>
    </ligand>
</feature>